<keyword evidence="6 8" id="KW-0472">Membrane</keyword>
<dbReference type="PANTHER" id="PTHR12226">
    <property type="entry name" value="MANNOSE-P-DOLICHOL UTILIZATION DEFECT 1 LEC35 -RELATED"/>
    <property type="match status" value="1"/>
</dbReference>
<feature type="transmembrane region" description="Helical" evidence="8">
    <location>
        <begin position="89"/>
        <end position="109"/>
    </location>
</feature>
<dbReference type="GO" id="GO:0016020">
    <property type="term" value="C:membrane"/>
    <property type="evidence" value="ECO:0007669"/>
    <property type="project" value="UniProtKB-SubCell"/>
</dbReference>
<evidence type="ECO:0000256" key="1">
    <source>
        <dbReference type="ARBA" id="ARBA00004141"/>
    </source>
</evidence>
<dbReference type="InterPro" id="IPR006603">
    <property type="entry name" value="PQ-loop_rpt"/>
</dbReference>
<dbReference type="SMART" id="SM00679">
    <property type="entry name" value="CTNS"/>
    <property type="match status" value="2"/>
</dbReference>
<dbReference type="PANTHER" id="PTHR12226:SF2">
    <property type="entry name" value="MANNOSE-P-DOLICHOL UTILIZATION DEFECT 1 PROTEIN"/>
    <property type="match status" value="1"/>
</dbReference>
<evidence type="ECO:0000313" key="10">
    <source>
        <dbReference type="EMBL" id="KAI1720757.1"/>
    </source>
</evidence>
<keyword evidence="11" id="KW-1185">Reference proteome</keyword>
<evidence type="ECO:0000313" key="11">
    <source>
        <dbReference type="Proteomes" id="UP001201812"/>
    </source>
</evidence>
<dbReference type="AlphaFoldDB" id="A0AAD4NAZ0"/>
<feature type="transmembrane region" description="Helical" evidence="8">
    <location>
        <begin position="56"/>
        <end position="77"/>
    </location>
</feature>
<gene>
    <name evidence="9" type="ORF">DdX_05001</name>
    <name evidence="10" type="ORF">DdX_05003</name>
</gene>
<keyword evidence="5 8" id="KW-1133">Transmembrane helix</keyword>
<feature type="transmembrane region" description="Helical" evidence="8">
    <location>
        <begin position="207"/>
        <end position="225"/>
    </location>
</feature>
<dbReference type="Proteomes" id="UP001201812">
    <property type="component" value="Unassembled WGS sequence"/>
</dbReference>
<evidence type="ECO:0000256" key="8">
    <source>
        <dbReference type="SAM" id="Phobius"/>
    </source>
</evidence>
<evidence type="ECO:0000256" key="4">
    <source>
        <dbReference type="ARBA" id="ARBA00022737"/>
    </source>
</evidence>
<protein>
    <submittedName>
        <fullName evidence="10">PQ loop repeat domain-containing protein</fullName>
    </submittedName>
</protein>
<feature type="transmembrane region" description="Helical" evidence="8">
    <location>
        <begin position="237"/>
        <end position="258"/>
    </location>
</feature>
<comment type="subcellular location">
    <subcellularLocation>
        <location evidence="1">Membrane</location>
        <topology evidence="1">Multi-pass membrane protein</topology>
    </subcellularLocation>
</comment>
<evidence type="ECO:0000313" key="9">
    <source>
        <dbReference type="EMBL" id="KAI1720755.1"/>
    </source>
</evidence>
<organism evidence="10 11">
    <name type="scientific">Ditylenchus destructor</name>
    <dbReference type="NCBI Taxonomy" id="166010"/>
    <lineage>
        <taxon>Eukaryota</taxon>
        <taxon>Metazoa</taxon>
        <taxon>Ecdysozoa</taxon>
        <taxon>Nematoda</taxon>
        <taxon>Chromadorea</taxon>
        <taxon>Rhabditida</taxon>
        <taxon>Tylenchina</taxon>
        <taxon>Tylenchomorpha</taxon>
        <taxon>Sphaerularioidea</taxon>
        <taxon>Anguinidae</taxon>
        <taxon>Anguininae</taxon>
        <taxon>Ditylenchus</taxon>
    </lineage>
</organism>
<comment type="caution">
    <text evidence="10">The sequence shown here is derived from an EMBL/GenBank/DDBJ whole genome shotgun (WGS) entry which is preliminary data.</text>
</comment>
<name>A0AAD4NAZ0_9BILA</name>
<sequence length="262" mass="30195">MLSYKKWRSNNYNFYIEKPTASHHFHEAFRYVFPENCYDELFARFDLLHETCVPLVLSRLFSIIIMIASSLVLIPQIVRIHNAGDSQGISLHAQMMGFIAAAGHAAYYYGKGYGFWQWVNTLLEGIQSAIIIAQTLWFYYIPHTTIDGYNTRASAIIFLLTCWHLSSYVGEHSIVLEILRRSYVGNVFASKGIQIFENYRYKRTGQLSGISIFLQFGVCLLRIYLISVHRSGNQSLILLTYAVFAVLNLITLGQILYYNRQL</sequence>
<dbReference type="EMBL" id="JAKKPZ010000005">
    <property type="protein sequence ID" value="KAI1720757.1"/>
    <property type="molecule type" value="Genomic_DNA"/>
</dbReference>
<evidence type="ECO:0000256" key="5">
    <source>
        <dbReference type="ARBA" id="ARBA00022989"/>
    </source>
</evidence>
<keyword evidence="4" id="KW-0677">Repeat</keyword>
<feature type="transmembrane region" description="Helical" evidence="8">
    <location>
        <begin position="153"/>
        <end position="170"/>
    </location>
</feature>
<evidence type="ECO:0000256" key="2">
    <source>
        <dbReference type="ARBA" id="ARBA00022448"/>
    </source>
</evidence>
<comment type="similarity">
    <text evidence="7">Belongs to the MPDU1 (TC 2.A.43.3) family.</text>
</comment>
<keyword evidence="2" id="KW-0813">Transport</keyword>
<dbReference type="GO" id="GO:0009312">
    <property type="term" value="P:oligosaccharide biosynthetic process"/>
    <property type="evidence" value="ECO:0007669"/>
    <property type="project" value="TreeGrafter"/>
</dbReference>
<dbReference type="InterPro" id="IPR016817">
    <property type="entry name" value="MannP-dilichol_defect-1"/>
</dbReference>
<dbReference type="Pfam" id="PF04193">
    <property type="entry name" value="PQ-loop"/>
    <property type="match status" value="1"/>
</dbReference>
<evidence type="ECO:0000256" key="7">
    <source>
        <dbReference type="ARBA" id="ARBA00038475"/>
    </source>
</evidence>
<keyword evidence="3 8" id="KW-0812">Transmembrane</keyword>
<dbReference type="Gene3D" id="1.20.1280.290">
    <property type="match status" value="1"/>
</dbReference>
<dbReference type="EMBL" id="JAKKPZ010000005">
    <property type="protein sequence ID" value="KAI1720755.1"/>
    <property type="molecule type" value="Genomic_DNA"/>
</dbReference>
<feature type="transmembrane region" description="Helical" evidence="8">
    <location>
        <begin position="115"/>
        <end position="141"/>
    </location>
</feature>
<evidence type="ECO:0000256" key="3">
    <source>
        <dbReference type="ARBA" id="ARBA00022692"/>
    </source>
</evidence>
<evidence type="ECO:0000256" key="6">
    <source>
        <dbReference type="ARBA" id="ARBA00023136"/>
    </source>
</evidence>
<reference evidence="10" key="1">
    <citation type="submission" date="2022-01" db="EMBL/GenBank/DDBJ databases">
        <title>Genome Sequence Resource for Two Populations of Ditylenchus destructor, the Migratory Endoparasitic Phytonematode.</title>
        <authorList>
            <person name="Zhang H."/>
            <person name="Lin R."/>
            <person name="Xie B."/>
        </authorList>
    </citation>
    <scope>NUCLEOTIDE SEQUENCE</scope>
    <source>
        <strain evidence="10">BazhouSP</strain>
    </source>
</reference>
<accession>A0AAD4NAZ0</accession>
<proteinExistence type="inferred from homology"/>